<dbReference type="EMBL" id="SRLD01000003">
    <property type="protein sequence ID" value="TGE19741.1"/>
    <property type="molecule type" value="Genomic_DNA"/>
</dbReference>
<organism evidence="2 3">
    <name type="scientific">Hymenobacter elongatus</name>
    <dbReference type="NCBI Taxonomy" id="877208"/>
    <lineage>
        <taxon>Bacteria</taxon>
        <taxon>Pseudomonadati</taxon>
        <taxon>Bacteroidota</taxon>
        <taxon>Cytophagia</taxon>
        <taxon>Cytophagales</taxon>
        <taxon>Hymenobacteraceae</taxon>
        <taxon>Hymenobacter</taxon>
    </lineage>
</organism>
<protein>
    <submittedName>
        <fullName evidence="2">Uncharacterized protein</fullName>
    </submittedName>
</protein>
<evidence type="ECO:0000313" key="2">
    <source>
        <dbReference type="EMBL" id="TGE19741.1"/>
    </source>
</evidence>
<feature type="signal peptide" evidence="1">
    <location>
        <begin position="1"/>
        <end position="38"/>
    </location>
</feature>
<keyword evidence="1" id="KW-0732">Signal</keyword>
<name>A0A4Z0PRU3_9BACT</name>
<dbReference type="RefSeq" id="WP_135496229.1">
    <property type="nucleotide sequence ID" value="NZ_SRLD01000003.1"/>
</dbReference>
<proteinExistence type="predicted"/>
<keyword evidence="3" id="KW-1185">Reference proteome</keyword>
<accession>A0A4Z0PRU3</accession>
<dbReference type="Proteomes" id="UP000297739">
    <property type="component" value="Unassembled WGS sequence"/>
</dbReference>
<dbReference type="AlphaFoldDB" id="A0A4Z0PRU3"/>
<sequence>MANIASPKDKNIQPKYQIMKAFVTLVLALVVAASQAEAGTAPTTVPSIVSIVDANAIGDAADGGLFKRKKYKYKKRRMGSKSRRHHGMRGR</sequence>
<gene>
    <name evidence="2" type="ORF">E5J99_02985</name>
</gene>
<feature type="chain" id="PRO_5021217288" evidence="1">
    <location>
        <begin position="39"/>
        <end position="91"/>
    </location>
</feature>
<reference evidence="2 3" key="1">
    <citation type="submission" date="2019-04" db="EMBL/GenBank/DDBJ databases">
        <authorList>
            <person name="Feng G."/>
            <person name="Zhang J."/>
            <person name="Zhu H."/>
        </authorList>
    </citation>
    <scope>NUCLEOTIDE SEQUENCE [LARGE SCALE GENOMIC DNA]</scope>
    <source>
        <strain evidence="2 3">JCM 17223</strain>
    </source>
</reference>
<evidence type="ECO:0000313" key="3">
    <source>
        <dbReference type="Proteomes" id="UP000297739"/>
    </source>
</evidence>
<evidence type="ECO:0000256" key="1">
    <source>
        <dbReference type="SAM" id="SignalP"/>
    </source>
</evidence>
<comment type="caution">
    <text evidence="2">The sequence shown here is derived from an EMBL/GenBank/DDBJ whole genome shotgun (WGS) entry which is preliminary data.</text>
</comment>